<dbReference type="InterPro" id="IPR036188">
    <property type="entry name" value="FAD/NAD-bd_sf"/>
</dbReference>
<dbReference type="OrthoDB" id="202203at2759"/>
<keyword evidence="4" id="KW-0560">Oxidoreductase</keyword>
<name>A0A162JH52_CORFA</name>
<dbReference type="PANTHER" id="PTHR43735">
    <property type="entry name" value="APOPTOSIS-INDUCING FACTOR 1"/>
    <property type="match status" value="1"/>
</dbReference>
<dbReference type="STRING" id="1081104.A0A162JH52"/>
<proteinExistence type="inferred from homology"/>
<reference evidence="6 7" key="1">
    <citation type="journal article" date="2016" name="Genome Biol. Evol.">
        <title>Divergent and convergent evolution of fungal pathogenicity.</title>
        <authorList>
            <person name="Shang Y."/>
            <person name="Xiao G."/>
            <person name="Zheng P."/>
            <person name="Cen K."/>
            <person name="Zhan S."/>
            <person name="Wang C."/>
        </authorList>
    </citation>
    <scope>NUCLEOTIDE SEQUENCE [LARGE SCALE GENOMIC DNA]</scope>
    <source>
        <strain evidence="6 7">ARSEF 2679</strain>
    </source>
</reference>
<accession>A0A162JH52</accession>
<keyword evidence="3" id="KW-0274">FAD</keyword>
<comment type="similarity">
    <text evidence="1">Belongs to the FAD-dependent oxidoreductase family.</text>
</comment>
<dbReference type="Pfam" id="PF07992">
    <property type="entry name" value="Pyr_redox_2"/>
    <property type="match status" value="1"/>
</dbReference>
<dbReference type="GO" id="GO:0050660">
    <property type="term" value="F:flavin adenine dinucleotide binding"/>
    <property type="evidence" value="ECO:0007669"/>
    <property type="project" value="TreeGrafter"/>
</dbReference>
<evidence type="ECO:0000256" key="1">
    <source>
        <dbReference type="ARBA" id="ARBA00006442"/>
    </source>
</evidence>
<evidence type="ECO:0000313" key="7">
    <source>
        <dbReference type="Proteomes" id="UP000076744"/>
    </source>
</evidence>
<dbReference type="InterPro" id="IPR023753">
    <property type="entry name" value="FAD/NAD-binding_dom"/>
</dbReference>
<dbReference type="EMBL" id="AZHB01000006">
    <property type="protein sequence ID" value="OAA68902.1"/>
    <property type="molecule type" value="Genomic_DNA"/>
</dbReference>
<evidence type="ECO:0000313" key="6">
    <source>
        <dbReference type="EMBL" id="OAA68902.1"/>
    </source>
</evidence>
<dbReference type="GO" id="GO:0004174">
    <property type="term" value="F:electron-transferring-flavoprotein dehydrogenase activity"/>
    <property type="evidence" value="ECO:0007669"/>
    <property type="project" value="TreeGrafter"/>
</dbReference>
<feature type="domain" description="FAD/NAD(P)-binding" evidence="5">
    <location>
        <begin position="5"/>
        <end position="298"/>
    </location>
</feature>
<dbReference type="PRINTS" id="PR00411">
    <property type="entry name" value="PNDRDTASEI"/>
</dbReference>
<dbReference type="PRINTS" id="PR00368">
    <property type="entry name" value="FADPNR"/>
</dbReference>
<keyword evidence="7" id="KW-1185">Reference proteome</keyword>
<dbReference type="Proteomes" id="UP000076744">
    <property type="component" value="Unassembled WGS sequence"/>
</dbReference>
<keyword evidence="2" id="KW-0285">Flavoprotein</keyword>
<dbReference type="SUPFAM" id="SSF51905">
    <property type="entry name" value="FAD/NAD(P)-binding domain"/>
    <property type="match status" value="1"/>
</dbReference>
<evidence type="ECO:0000256" key="4">
    <source>
        <dbReference type="ARBA" id="ARBA00023002"/>
    </source>
</evidence>
<sequence length="329" mass="34418">MTGKTVVIVGGSIGGLGVAHRLLKHTLPRHEDLKVIIISQNSHFYWNIASVRAIIPDALEDEEVLQPIGPGLAQYNRPAHPSAAEFVLGTARSVDLAARLVHVDLAATDAAPLAVPYDHLVVATGSRAATPGMPWKAGGSHDALVASLREVSARVRVAADVVVAGGGATGVEVCGELRGAYPDKRVVLLAGGEALVGGDPVAAPALERALKGMGVDVRLGVRAVDTREIAGSGRTEVTLSDGTTLVTDLYLPTVGVTPNTECLPGALLDGRGYVRADEFMRVSGEDNVWAVGDVVGEKRSGFLMTEAQVFFQNPPNVLFRVPVGIQDPR</sequence>
<organism evidence="6 7">
    <name type="scientific">Cordyceps fumosorosea (strain ARSEF 2679)</name>
    <name type="common">Isaria fumosorosea</name>
    <dbReference type="NCBI Taxonomy" id="1081104"/>
    <lineage>
        <taxon>Eukaryota</taxon>
        <taxon>Fungi</taxon>
        <taxon>Dikarya</taxon>
        <taxon>Ascomycota</taxon>
        <taxon>Pezizomycotina</taxon>
        <taxon>Sordariomycetes</taxon>
        <taxon>Hypocreomycetidae</taxon>
        <taxon>Hypocreales</taxon>
        <taxon>Cordycipitaceae</taxon>
        <taxon>Cordyceps</taxon>
    </lineage>
</organism>
<dbReference type="Gene3D" id="3.50.50.100">
    <property type="match status" value="1"/>
</dbReference>
<dbReference type="AlphaFoldDB" id="A0A162JH52"/>
<dbReference type="RefSeq" id="XP_018705772.1">
    <property type="nucleotide sequence ID" value="XM_018846883.1"/>
</dbReference>
<evidence type="ECO:0000256" key="3">
    <source>
        <dbReference type="ARBA" id="ARBA00022827"/>
    </source>
</evidence>
<dbReference type="GO" id="GO:0005737">
    <property type="term" value="C:cytoplasm"/>
    <property type="evidence" value="ECO:0007669"/>
    <property type="project" value="TreeGrafter"/>
</dbReference>
<evidence type="ECO:0000259" key="5">
    <source>
        <dbReference type="Pfam" id="PF07992"/>
    </source>
</evidence>
<comment type="caution">
    <text evidence="6">The sequence shown here is derived from an EMBL/GenBank/DDBJ whole genome shotgun (WGS) entry which is preliminary data.</text>
</comment>
<dbReference type="PANTHER" id="PTHR43735:SF3">
    <property type="entry name" value="FERROPTOSIS SUPPRESSOR PROTEIN 1"/>
    <property type="match status" value="1"/>
</dbReference>
<protein>
    <submittedName>
        <fullName evidence="6">Pyridine nucleotide-disulfide oxidoreductase, FAD/NAD(P)-binding domain protein</fullName>
    </submittedName>
</protein>
<evidence type="ECO:0000256" key="2">
    <source>
        <dbReference type="ARBA" id="ARBA00022630"/>
    </source>
</evidence>
<gene>
    <name evidence="6" type="ORF">ISF_03277</name>
</gene>
<dbReference type="GeneID" id="30019569"/>